<evidence type="ECO:0000313" key="2">
    <source>
        <dbReference type="Proteomes" id="UP000887565"/>
    </source>
</evidence>
<dbReference type="WBParaSite" id="nRc.2.0.1.t13503-RA">
    <property type="protein sequence ID" value="nRc.2.0.1.t13503-RA"/>
    <property type="gene ID" value="nRc.2.0.1.g13503"/>
</dbReference>
<evidence type="ECO:0000259" key="1">
    <source>
        <dbReference type="Pfam" id="PF16698"/>
    </source>
</evidence>
<proteinExistence type="predicted"/>
<dbReference type="AlphaFoldDB" id="A0A915II30"/>
<dbReference type="InterPro" id="IPR032029">
    <property type="entry name" value="ADAM17_MPD"/>
</dbReference>
<protein>
    <submittedName>
        <fullName evidence="3">ADAM17 membrane-proximal domain-containing protein</fullName>
    </submittedName>
</protein>
<evidence type="ECO:0000313" key="3">
    <source>
        <dbReference type="WBParaSite" id="nRc.2.0.1.t13503-RA"/>
    </source>
</evidence>
<keyword evidence="2" id="KW-1185">Reference proteome</keyword>
<dbReference type="Gene3D" id="4.10.70.30">
    <property type="match status" value="1"/>
</dbReference>
<dbReference type="Pfam" id="PF16698">
    <property type="entry name" value="ADAM17_MPD"/>
    <property type="match status" value="1"/>
</dbReference>
<sequence>TESCFLCCRPLNSTACKPFVRFPTYPTYRILTDGTRCIFGHCRQGTCMKDAQDFIEHVWSIVGKKHDLLKNSG</sequence>
<dbReference type="Proteomes" id="UP000887565">
    <property type="component" value="Unplaced"/>
</dbReference>
<feature type="domain" description="ADAM17 membrane-proximal" evidence="1">
    <location>
        <begin position="2"/>
        <end position="48"/>
    </location>
</feature>
<reference evidence="3" key="1">
    <citation type="submission" date="2022-11" db="UniProtKB">
        <authorList>
            <consortium name="WormBaseParasite"/>
        </authorList>
    </citation>
    <scope>IDENTIFICATION</scope>
</reference>
<organism evidence="2 3">
    <name type="scientific">Romanomermis culicivorax</name>
    <name type="common">Nematode worm</name>
    <dbReference type="NCBI Taxonomy" id="13658"/>
    <lineage>
        <taxon>Eukaryota</taxon>
        <taxon>Metazoa</taxon>
        <taxon>Ecdysozoa</taxon>
        <taxon>Nematoda</taxon>
        <taxon>Enoplea</taxon>
        <taxon>Dorylaimia</taxon>
        <taxon>Mermithida</taxon>
        <taxon>Mermithoidea</taxon>
        <taxon>Mermithidae</taxon>
        <taxon>Romanomermis</taxon>
    </lineage>
</organism>
<name>A0A915II30_ROMCU</name>
<accession>A0A915II30</accession>